<dbReference type="Pfam" id="PF01259">
    <property type="entry name" value="SAICAR_synt"/>
    <property type="match status" value="1"/>
</dbReference>
<dbReference type="SUPFAM" id="SSF56104">
    <property type="entry name" value="SAICAR synthase-like"/>
    <property type="match status" value="1"/>
</dbReference>
<evidence type="ECO:0000256" key="4">
    <source>
        <dbReference type="ARBA" id="ARBA00022598"/>
    </source>
</evidence>
<dbReference type="NCBIfam" id="NF010568">
    <property type="entry name" value="PRK13961.1"/>
    <property type="match status" value="1"/>
</dbReference>
<comment type="similarity">
    <text evidence="2">Belongs to the SAICAR synthetase family.</text>
</comment>
<keyword evidence="7" id="KW-0067">ATP-binding</keyword>
<evidence type="ECO:0000256" key="7">
    <source>
        <dbReference type="ARBA" id="ARBA00022840"/>
    </source>
</evidence>
<dbReference type="EMBL" id="CAEZUD010000083">
    <property type="protein sequence ID" value="CAB4598915.1"/>
    <property type="molecule type" value="Genomic_DNA"/>
</dbReference>
<evidence type="ECO:0000256" key="2">
    <source>
        <dbReference type="ARBA" id="ARBA00010190"/>
    </source>
</evidence>
<dbReference type="GO" id="GO:0005737">
    <property type="term" value="C:cytoplasm"/>
    <property type="evidence" value="ECO:0007669"/>
    <property type="project" value="TreeGrafter"/>
</dbReference>
<keyword evidence="4" id="KW-0436">Ligase</keyword>
<protein>
    <recommendedName>
        <fullName evidence="3">phosphoribosylaminoimidazolesuccinocarboxamide synthase</fullName>
        <ecNumber evidence="3">6.3.2.6</ecNumber>
    </recommendedName>
</protein>
<accession>A0A6J6GJ35</accession>
<keyword evidence="6" id="KW-0658">Purine biosynthesis</keyword>
<dbReference type="HAMAP" id="MF_00137">
    <property type="entry name" value="SAICAR_synth"/>
    <property type="match status" value="1"/>
</dbReference>
<dbReference type="InterPro" id="IPR001636">
    <property type="entry name" value="SAICAR_synth"/>
</dbReference>
<evidence type="ECO:0000256" key="3">
    <source>
        <dbReference type="ARBA" id="ARBA00012217"/>
    </source>
</evidence>
<dbReference type="CDD" id="cd01414">
    <property type="entry name" value="SAICAR_synt_Sc"/>
    <property type="match status" value="1"/>
</dbReference>
<keyword evidence="5" id="KW-0547">Nucleotide-binding</keyword>
<dbReference type="InterPro" id="IPR018236">
    <property type="entry name" value="SAICAR_synthetase_CS"/>
</dbReference>
<evidence type="ECO:0000256" key="1">
    <source>
        <dbReference type="ARBA" id="ARBA00004672"/>
    </source>
</evidence>
<dbReference type="FunFam" id="3.30.470.20:FF:000015">
    <property type="entry name" value="Phosphoribosylaminoimidazole-succinocarboxamide synthase"/>
    <property type="match status" value="1"/>
</dbReference>
<gene>
    <name evidence="9" type="ORF">UFOPK1778_01140</name>
    <name evidence="10" type="ORF">UFOPK2689_01051</name>
</gene>
<dbReference type="EMBL" id="CAEZYL010000081">
    <property type="protein sequence ID" value="CAB4728820.1"/>
    <property type="molecule type" value="Genomic_DNA"/>
</dbReference>
<comment type="pathway">
    <text evidence="1">Purine metabolism; IMP biosynthesis via de novo pathway; 5-amino-1-(5-phospho-D-ribosyl)imidazole-4-carboxamide from 5-amino-1-(5-phospho-D-ribosyl)imidazole-4-carboxylate: step 1/2.</text>
</comment>
<dbReference type="UniPathway" id="UPA00074">
    <property type="reaction ID" value="UER00131"/>
</dbReference>
<dbReference type="EC" id="6.3.2.6" evidence="3"/>
<proteinExistence type="inferred from homology"/>
<dbReference type="InterPro" id="IPR028923">
    <property type="entry name" value="SAICAR_synt/ADE2_N"/>
</dbReference>
<dbReference type="PANTHER" id="PTHR43700:SF1">
    <property type="entry name" value="PHOSPHORIBOSYLAMINOIMIDAZOLE-SUCCINOCARBOXAMIDE SYNTHASE"/>
    <property type="match status" value="1"/>
</dbReference>
<evidence type="ECO:0000313" key="9">
    <source>
        <dbReference type="EMBL" id="CAB4598915.1"/>
    </source>
</evidence>
<reference evidence="9" key="1">
    <citation type="submission" date="2020-05" db="EMBL/GenBank/DDBJ databases">
        <authorList>
            <person name="Chiriac C."/>
            <person name="Salcher M."/>
            <person name="Ghai R."/>
            <person name="Kavagutti S V."/>
        </authorList>
    </citation>
    <scope>NUCLEOTIDE SEQUENCE</scope>
</reference>
<dbReference type="AlphaFoldDB" id="A0A6J6GJ35"/>
<dbReference type="PROSITE" id="PS01057">
    <property type="entry name" value="SAICAR_SYNTHETASE_1"/>
    <property type="match status" value="1"/>
</dbReference>
<evidence type="ECO:0000256" key="6">
    <source>
        <dbReference type="ARBA" id="ARBA00022755"/>
    </source>
</evidence>
<dbReference type="GO" id="GO:0005524">
    <property type="term" value="F:ATP binding"/>
    <property type="evidence" value="ECO:0007669"/>
    <property type="project" value="UniProtKB-KW"/>
</dbReference>
<dbReference type="Gene3D" id="3.30.200.20">
    <property type="entry name" value="Phosphorylase Kinase, domain 1"/>
    <property type="match status" value="1"/>
</dbReference>
<dbReference type="GO" id="GO:0006189">
    <property type="term" value="P:'de novo' IMP biosynthetic process"/>
    <property type="evidence" value="ECO:0007669"/>
    <property type="project" value="UniProtKB-UniPathway"/>
</dbReference>
<name>A0A6J6GJ35_9ZZZZ</name>
<evidence type="ECO:0000256" key="5">
    <source>
        <dbReference type="ARBA" id="ARBA00022741"/>
    </source>
</evidence>
<evidence type="ECO:0000313" key="10">
    <source>
        <dbReference type="EMBL" id="CAB4728820.1"/>
    </source>
</evidence>
<dbReference type="Gene3D" id="3.30.470.20">
    <property type="entry name" value="ATP-grasp fold, B domain"/>
    <property type="match status" value="1"/>
</dbReference>
<organism evidence="9">
    <name type="scientific">freshwater metagenome</name>
    <dbReference type="NCBI Taxonomy" id="449393"/>
    <lineage>
        <taxon>unclassified sequences</taxon>
        <taxon>metagenomes</taxon>
        <taxon>ecological metagenomes</taxon>
    </lineage>
</organism>
<feature type="domain" description="SAICAR synthetase/ADE2 N-terminal" evidence="8">
    <location>
        <begin position="11"/>
        <end position="253"/>
    </location>
</feature>
<evidence type="ECO:0000259" key="8">
    <source>
        <dbReference type="Pfam" id="PF01259"/>
    </source>
</evidence>
<dbReference type="GO" id="GO:0004639">
    <property type="term" value="F:phosphoribosylaminoimidazolesuccinocarboxamide synthase activity"/>
    <property type="evidence" value="ECO:0007669"/>
    <property type="project" value="UniProtKB-EC"/>
</dbReference>
<dbReference type="PROSITE" id="PS01058">
    <property type="entry name" value="SAICAR_SYNTHETASE_2"/>
    <property type="match status" value="1"/>
</dbReference>
<sequence>MTQEIAGWTHLRSGKVRDLYTNENGELLLVASDRISAFDYILPTTVPGKGVILTDLSMFWFKKFEGLVPHHILSTDVPSEVTGRAVIVKPLQMFPIECVARGYLTGSGWAEYQVSQSVCGIALPAGLQDGSKLPTPIFTPATKAEDGDHDMNITFEQAVEIIGEPDAIALRDLTLQLYTVAHDYSATRGIILADTKFEFGRDAKGNICLGDEALTPDSSRFWDANTWQPGGVQPSFDKQFVRDWLLSSGWDRASTPPELPEEVVAKTHERYLSAFTKLTQGE</sequence>
<dbReference type="NCBIfam" id="TIGR00081">
    <property type="entry name" value="purC"/>
    <property type="match status" value="1"/>
</dbReference>
<dbReference type="PANTHER" id="PTHR43700">
    <property type="entry name" value="PHOSPHORIBOSYLAMINOIMIDAZOLE-SUCCINOCARBOXAMIDE SYNTHASE"/>
    <property type="match status" value="1"/>
</dbReference>